<dbReference type="GO" id="GO:0046677">
    <property type="term" value="P:response to antibiotic"/>
    <property type="evidence" value="ECO:0007669"/>
    <property type="project" value="UniProtKB-KW"/>
</dbReference>
<comment type="similarity">
    <text evidence="1 7">Belongs to the aminoglycoside phosphotransferase family.</text>
</comment>
<gene>
    <name evidence="11" type="ORF">SAMN04487884_11845</name>
</gene>
<keyword evidence="9" id="KW-0479">Metal-binding</keyword>
<evidence type="ECO:0000259" key="10">
    <source>
        <dbReference type="Pfam" id="PF01636"/>
    </source>
</evidence>
<feature type="binding site" evidence="9">
    <location>
        <position position="191"/>
    </location>
    <ligand>
        <name>Mg(2+)</name>
        <dbReference type="ChEBI" id="CHEBI:18420"/>
    </ligand>
</feature>
<keyword evidence="6 7" id="KW-0046">Antibiotic resistance</keyword>
<evidence type="ECO:0000256" key="2">
    <source>
        <dbReference type="ARBA" id="ARBA00022679"/>
    </source>
</evidence>
<protein>
    <submittedName>
        <fullName evidence="11">Kanamycin kinase</fullName>
    </submittedName>
</protein>
<evidence type="ECO:0000256" key="4">
    <source>
        <dbReference type="ARBA" id="ARBA00022777"/>
    </source>
</evidence>
<dbReference type="PIRSF" id="PIRSF000706">
    <property type="entry name" value="Kanamycin_kin"/>
    <property type="match status" value="1"/>
</dbReference>
<dbReference type="GO" id="GO:0046872">
    <property type="term" value="F:metal ion binding"/>
    <property type="evidence" value="ECO:0007669"/>
    <property type="project" value="UniProtKB-KW"/>
</dbReference>
<feature type="active site" description="Proton acceptor" evidence="8">
    <location>
        <position position="186"/>
    </location>
</feature>
<dbReference type="AlphaFoldDB" id="A0A1H9UDU0"/>
<dbReference type="PANTHER" id="PTHR21310:SF41">
    <property type="entry name" value="3'-PHOSPHOTRANSFERASE, PUTATIVE-RELATED"/>
    <property type="match status" value="1"/>
</dbReference>
<evidence type="ECO:0000256" key="6">
    <source>
        <dbReference type="ARBA" id="ARBA00023251"/>
    </source>
</evidence>
<dbReference type="InterPro" id="IPR011009">
    <property type="entry name" value="Kinase-like_dom_sf"/>
</dbReference>
<dbReference type="EMBL" id="FOGJ01000018">
    <property type="protein sequence ID" value="SES07606.1"/>
    <property type="molecule type" value="Genomic_DNA"/>
</dbReference>
<proteinExistence type="inferred from homology"/>
<evidence type="ECO:0000256" key="8">
    <source>
        <dbReference type="PIRSR" id="PIRSR000706-1"/>
    </source>
</evidence>
<organism evidence="11 12">
    <name type="scientific">Butyrivibrio fibrisolvens</name>
    <dbReference type="NCBI Taxonomy" id="831"/>
    <lineage>
        <taxon>Bacteria</taxon>
        <taxon>Bacillati</taxon>
        <taxon>Bacillota</taxon>
        <taxon>Clostridia</taxon>
        <taxon>Lachnospirales</taxon>
        <taxon>Lachnospiraceae</taxon>
        <taxon>Butyrivibrio</taxon>
    </lineage>
</organism>
<feature type="binding site" evidence="9">
    <location>
        <position position="204"/>
    </location>
    <ligand>
        <name>Mg(2+)</name>
        <dbReference type="ChEBI" id="CHEBI:18420"/>
    </ligand>
</feature>
<keyword evidence="3 7" id="KW-0547">Nucleotide-binding</keyword>
<dbReference type="Proteomes" id="UP000182584">
    <property type="component" value="Unassembled WGS sequence"/>
</dbReference>
<evidence type="ECO:0000256" key="7">
    <source>
        <dbReference type="PIRNR" id="PIRNR000706"/>
    </source>
</evidence>
<dbReference type="PANTHER" id="PTHR21310">
    <property type="entry name" value="AMINOGLYCOSIDE PHOSPHOTRANSFERASE-RELATED-RELATED"/>
    <property type="match status" value="1"/>
</dbReference>
<dbReference type="Pfam" id="PF01636">
    <property type="entry name" value="APH"/>
    <property type="match status" value="1"/>
</dbReference>
<dbReference type="GO" id="GO:0016301">
    <property type="term" value="F:kinase activity"/>
    <property type="evidence" value="ECO:0007669"/>
    <property type="project" value="UniProtKB-KW"/>
</dbReference>
<sequence>MMDSLIQSLPEEIRKHIEGREYTIDDIGKSGAKILIFDDLVLKITDKSSDDRDAVKMMRWLEGKLPAPKVISFVEDDHHRYLLMTRIKGKMSCDKYYMEHPNELIPLLAKAIKMLWSIDIKDCPVIKDLDSELSKAEYRVENGIVDISDAEPDTFGESGRFKDPKELLLWLQDNRPSYEPVLSHGDLCLPNILIDNGDINGFIDMSNCGIADKWEDIAMCYRSLRHNFDGTYGKVYSGINPDLLFKELGIEPDMEKIDYYILLDELF</sequence>
<evidence type="ECO:0000256" key="9">
    <source>
        <dbReference type="PIRSR" id="PIRSR000706-2"/>
    </source>
</evidence>
<dbReference type="InterPro" id="IPR002575">
    <property type="entry name" value="Aminoglycoside_PTrfase"/>
</dbReference>
<feature type="domain" description="Aminoglycoside phosphotransferase" evidence="10">
    <location>
        <begin position="39"/>
        <end position="234"/>
    </location>
</feature>
<dbReference type="OrthoDB" id="3806873at2"/>
<evidence type="ECO:0000256" key="5">
    <source>
        <dbReference type="ARBA" id="ARBA00022840"/>
    </source>
</evidence>
<keyword evidence="9" id="KW-0460">Magnesium</keyword>
<dbReference type="GO" id="GO:0016773">
    <property type="term" value="F:phosphotransferase activity, alcohol group as acceptor"/>
    <property type="evidence" value="ECO:0007669"/>
    <property type="project" value="InterPro"/>
</dbReference>
<evidence type="ECO:0000256" key="3">
    <source>
        <dbReference type="ARBA" id="ARBA00022741"/>
    </source>
</evidence>
<name>A0A1H9UDU0_BUTFI</name>
<reference evidence="11 12" key="1">
    <citation type="submission" date="2016-10" db="EMBL/GenBank/DDBJ databases">
        <authorList>
            <person name="de Groot N.N."/>
        </authorList>
    </citation>
    <scope>NUCLEOTIDE SEQUENCE [LARGE SCALE GENOMIC DNA]</scope>
    <source>
        <strain evidence="11 12">AR40</strain>
    </source>
</reference>
<keyword evidence="4 7" id="KW-0418">Kinase</keyword>
<dbReference type="InterPro" id="IPR024165">
    <property type="entry name" value="Kan/Strep_kinase"/>
</dbReference>
<keyword evidence="2 7" id="KW-0808">Transferase</keyword>
<evidence type="ECO:0000256" key="1">
    <source>
        <dbReference type="ARBA" id="ARBA00006219"/>
    </source>
</evidence>
<accession>A0A1H9UDU0</accession>
<dbReference type="Gene3D" id="3.30.200.20">
    <property type="entry name" value="Phosphorylase Kinase, domain 1"/>
    <property type="match status" value="1"/>
</dbReference>
<evidence type="ECO:0000313" key="12">
    <source>
        <dbReference type="Proteomes" id="UP000182584"/>
    </source>
</evidence>
<dbReference type="RefSeq" id="WP_081357115.1">
    <property type="nucleotide sequence ID" value="NZ_FOGJ01000018.1"/>
</dbReference>
<keyword evidence="5 7" id="KW-0067">ATP-binding</keyword>
<dbReference type="CDD" id="cd05150">
    <property type="entry name" value="APH"/>
    <property type="match status" value="1"/>
</dbReference>
<dbReference type="InterPro" id="IPR051678">
    <property type="entry name" value="AGP_Transferase"/>
</dbReference>
<dbReference type="GO" id="GO:0005524">
    <property type="term" value="F:ATP binding"/>
    <property type="evidence" value="ECO:0007669"/>
    <property type="project" value="UniProtKB-KW"/>
</dbReference>
<dbReference type="NCBIfam" id="NF033068">
    <property type="entry name" value="APH_3p"/>
    <property type="match status" value="1"/>
</dbReference>
<evidence type="ECO:0000313" key="11">
    <source>
        <dbReference type="EMBL" id="SES07606.1"/>
    </source>
</evidence>
<dbReference type="Gene3D" id="3.90.1200.10">
    <property type="match status" value="1"/>
</dbReference>
<dbReference type="SUPFAM" id="SSF56112">
    <property type="entry name" value="Protein kinase-like (PK-like)"/>
    <property type="match status" value="1"/>
</dbReference>